<evidence type="ECO:0000256" key="2">
    <source>
        <dbReference type="ARBA" id="ARBA00022679"/>
    </source>
</evidence>
<dbReference type="Pfam" id="PF12627">
    <property type="entry name" value="PolyA_pol_RNAbd"/>
    <property type="match status" value="1"/>
</dbReference>
<evidence type="ECO:0000256" key="1">
    <source>
        <dbReference type="ARBA" id="ARBA00001946"/>
    </source>
</evidence>
<dbReference type="EMBL" id="MPJW01000108">
    <property type="protein sequence ID" value="OLU40404.1"/>
    <property type="molecule type" value="Genomic_DNA"/>
</dbReference>
<keyword evidence="3" id="KW-0819">tRNA processing</keyword>
<dbReference type="GO" id="GO:0000166">
    <property type="term" value="F:nucleotide binding"/>
    <property type="evidence" value="ECO:0007669"/>
    <property type="project" value="UniProtKB-KW"/>
</dbReference>
<dbReference type="GO" id="GO:0000049">
    <property type="term" value="F:tRNA binding"/>
    <property type="evidence" value="ECO:0007669"/>
    <property type="project" value="TreeGrafter"/>
</dbReference>
<evidence type="ECO:0000256" key="4">
    <source>
        <dbReference type="ARBA" id="ARBA00022695"/>
    </source>
</evidence>
<gene>
    <name evidence="11" type="ORF">BO222_05100</name>
</gene>
<reference evidence="11 12" key="1">
    <citation type="submission" date="2016-11" db="EMBL/GenBank/DDBJ databases">
        <title>Description of two novel members of the family Erysipelotrichaceae: Ileibacterium lipovorans gen. nov., sp. nov. and Dubosiella newyorkensis, gen. nov., sp. nov.</title>
        <authorList>
            <person name="Cox L.M."/>
            <person name="Sohn J."/>
            <person name="Tyrrell K.L."/>
            <person name="Citron D.M."/>
            <person name="Lawson P.A."/>
            <person name="Patel N.B."/>
            <person name="Iizumi T."/>
            <person name="Perez-Perez G.I."/>
            <person name="Goldstein E.J."/>
            <person name="Blaser M.J."/>
        </authorList>
    </citation>
    <scope>NUCLEOTIDE SEQUENCE [LARGE SCALE GENOMIC DNA]</scope>
    <source>
        <strain evidence="11 12">NYU-BL-A3</strain>
    </source>
</reference>
<dbReference type="PANTHER" id="PTHR46173">
    <property type="entry name" value="CCA TRNA NUCLEOTIDYLTRANSFERASE 1, MITOCHONDRIAL"/>
    <property type="match status" value="1"/>
</dbReference>
<dbReference type="InterPro" id="IPR043519">
    <property type="entry name" value="NT_sf"/>
</dbReference>
<comment type="cofactor">
    <cofactor evidence="1">
        <name>Mg(2+)</name>
        <dbReference type="ChEBI" id="CHEBI:18420"/>
    </cofactor>
</comment>
<evidence type="ECO:0000256" key="7">
    <source>
        <dbReference type="ARBA" id="ARBA00022842"/>
    </source>
</evidence>
<evidence type="ECO:0000256" key="8">
    <source>
        <dbReference type="RuleBase" id="RU003953"/>
    </source>
</evidence>
<evidence type="ECO:0000256" key="3">
    <source>
        <dbReference type="ARBA" id="ARBA00022694"/>
    </source>
</evidence>
<comment type="caution">
    <text evidence="11">The sequence shown here is derived from an EMBL/GenBank/DDBJ whole genome shotgun (WGS) entry which is preliminary data.</text>
</comment>
<organism evidence="11 12">
    <name type="scientific">Ileibacterium valens</name>
    <dbReference type="NCBI Taxonomy" id="1862668"/>
    <lineage>
        <taxon>Bacteria</taxon>
        <taxon>Bacillati</taxon>
        <taxon>Bacillota</taxon>
        <taxon>Erysipelotrichia</taxon>
        <taxon>Erysipelotrichales</taxon>
        <taxon>Erysipelotrichaceae</taxon>
        <taxon>Ileibacterium</taxon>
    </lineage>
</organism>
<dbReference type="Gene3D" id="3.30.460.10">
    <property type="entry name" value="Beta Polymerase, domain 2"/>
    <property type="match status" value="1"/>
</dbReference>
<dbReference type="SUPFAM" id="SSF81891">
    <property type="entry name" value="Poly A polymerase C-terminal region-like"/>
    <property type="match status" value="1"/>
</dbReference>
<comment type="similarity">
    <text evidence="8">Belongs to the tRNA nucleotidyltransferase/poly(A) polymerase family.</text>
</comment>
<feature type="domain" description="tRNA nucleotidyltransferase/poly(A) polymerase RNA and SrmB- binding" evidence="10">
    <location>
        <begin position="176"/>
        <end position="234"/>
    </location>
</feature>
<keyword evidence="2 8" id="KW-0808">Transferase</keyword>
<evidence type="ECO:0008006" key="13">
    <source>
        <dbReference type="Google" id="ProtNLM"/>
    </source>
</evidence>
<keyword evidence="7" id="KW-0460">Magnesium</keyword>
<proteinExistence type="inferred from homology"/>
<dbReference type="Pfam" id="PF01743">
    <property type="entry name" value="PolyA_pol"/>
    <property type="match status" value="1"/>
</dbReference>
<evidence type="ECO:0000313" key="12">
    <source>
        <dbReference type="Proteomes" id="UP000186341"/>
    </source>
</evidence>
<dbReference type="GeneID" id="82202590"/>
<dbReference type="GO" id="GO:0008033">
    <property type="term" value="P:tRNA processing"/>
    <property type="evidence" value="ECO:0007669"/>
    <property type="project" value="UniProtKB-KW"/>
</dbReference>
<dbReference type="GO" id="GO:0016779">
    <property type="term" value="F:nucleotidyltransferase activity"/>
    <property type="evidence" value="ECO:0007669"/>
    <property type="project" value="UniProtKB-KW"/>
</dbReference>
<evidence type="ECO:0000259" key="9">
    <source>
        <dbReference type="Pfam" id="PF01743"/>
    </source>
</evidence>
<evidence type="ECO:0000259" key="10">
    <source>
        <dbReference type="Pfam" id="PF12627"/>
    </source>
</evidence>
<keyword evidence="4" id="KW-0548">Nucleotidyltransferase</keyword>
<evidence type="ECO:0000313" key="11">
    <source>
        <dbReference type="EMBL" id="OLU40404.1"/>
    </source>
</evidence>
<evidence type="ECO:0000256" key="6">
    <source>
        <dbReference type="ARBA" id="ARBA00022741"/>
    </source>
</evidence>
<dbReference type="InterPro" id="IPR032828">
    <property type="entry name" value="PolyA_RNA-bd"/>
</dbReference>
<dbReference type="InterPro" id="IPR002646">
    <property type="entry name" value="PolA_pol_head_dom"/>
</dbReference>
<evidence type="ECO:0000256" key="5">
    <source>
        <dbReference type="ARBA" id="ARBA00022723"/>
    </source>
</evidence>
<sequence length="462" mass="53544">MKEFQKPEFRIPEPIIKVMKTLEQAGYQVYLVGGCVRDLLMQKTPHDYDLATDARPEEILKLFEHHSGFGMKHGTILVVEQGMPVEITTFRKEGKYTDGRHPDEVIFVDRIEEDLGRRDFTINAMAYHPDQGLIDPYGGRNDLEKKLIRAVGDPDQRFQEDALRMLRAWRFASTYGFDIEPETRKALDRKENIAQAATISAERVMEEFTKILLSDHPEVIANMTLLMEPWIPELKIMIETKQNNVHHYTDVLHHTLDALKYSGTKDPMVAWALLLHDTGKPACKTSDETGDHFKKHPAVSQKIAQRVLRKLHAPKKWMQVIPALVLRHDAFYAPNLKNIVKLRITLGWSDEQLHQLFEVQKGDILAHTTTERMEILNTFIEFYDQEKNKRPLKVSQLEINGNGIKEHTSLKAEQIGRALHELLIYAFYHPEFNHKEDLLKKLPAIEKQILEDGTKLRKDDIR</sequence>
<keyword evidence="5" id="KW-0479">Metal-binding</keyword>
<accession>A0A1U7NGN6</accession>
<feature type="domain" description="Poly A polymerase head" evidence="9">
    <location>
        <begin position="29"/>
        <end position="149"/>
    </location>
</feature>
<dbReference type="Gene3D" id="1.10.3090.10">
    <property type="entry name" value="cca-adding enzyme, domain 2"/>
    <property type="match status" value="1"/>
</dbReference>
<dbReference type="CDD" id="cd05398">
    <property type="entry name" value="NT_ClassII-CCAase"/>
    <property type="match status" value="1"/>
</dbReference>
<dbReference type="AlphaFoldDB" id="A0A1U7NGN6"/>
<dbReference type="RefSeq" id="WP_075818975.1">
    <property type="nucleotide sequence ID" value="NZ_CAOUMU010000048.1"/>
</dbReference>
<keyword evidence="12" id="KW-1185">Reference proteome</keyword>
<dbReference type="Proteomes" id="UP000186341">
    <property type="component" value="Unassembled WGS sequence"/>
</dbReference>
<dbReference type="InterPro" id="IPR050264">
    <property type="entry name" value="Bact_CCA-adding_enz_type3_sf"/>
</dbReference>
<dbReference type="OrthoDB" id="9805698at2"/>
<keyword evidence="6" id="KW-0547">Nucleotide-binding</keyword>
<dbReference type="SUPFAM" id="SSF81301">
    <property type="entry name" value="Nucleotidyltransferase"/>
    <property type="match status" value="1"/>
</dbReference>
<protein>
    <recommendedName>
        <fullName evidence="13">CCA tRNA nucleotidyltransferase</fullName>
    </recommendedName>
</protein>
<dbReference type="PROSITE" id="PS51257">
    <property type="entry name" value="PROKAR_LIPOPROTEIN"/>
    <property type="match status" value="1"/>
</dbReference>
<keyword evidence="8" id="KW-0694">RNA-binding</keyword>
<name>A0A1U7NGN6_9FIRM</name>
<dbReference type="GO" id="GO:0046872">
    <property type="term" value="F:metal ion binding"/>
    <property type="evidence" value="ECO:0007669"/>
    <property type="project" value="UniProtKB-KW"/>
</dbReference>
<dbReference type="PANTHER" id="PTHR46173:SF1">
    <property type="entry name" value="CCA TRNA NUCLEOTIDYLTRANSFERASE 1, MITOCHONDRIAL"/>
    <property type="match status" value="1"/>
</dbReference>